<dbReference type="Proteomes" id="UP001321473">
    <property type="component" value="Unassembled WGS sequence"/>
</dbReference>
<dbReference type="GO" id="GO:0043176">
    <property type="term" value="F:amine binding"/>
    <property type="evidence" value="ECO:0007669"/>
    <property type="project" value="InterPro"/>
</dbReference>
<organism evidence="1 2">
    <name type="scientific">Amblyomma americanum</name>
    <name type="common">Lone star tick</name>
    <dbReference type="NCBI Taxonomy" id="6943"/>
    <lineage>
        <taxon>Eukaryota</taxon>
        <taxon>Metazoa</taxon>
        <taxon>Ecdysozoa</taxon>
        <taxon>Arthropoda</taxon>
        <taxon>Chelicerata</taxon>
        <taxon>Arachnida</taxon>
        <taxon>Acari</taxon>
        <taxon>Parasitiformes</taxon>
        <taxon>Ixodida</taxon>
        <taxon>Ixodoidea</taxon>
        <taxon>Ixodidae</taxon>
        <taxon>Amblyomminae</taxon>
        <taxon>Amblyomma</taxon>
    </lineage>
</organism>
<dbReference type="AlphaFoldDB" id="A0AAQ4D904"/>
<sequence length="239" mass="26390">MKVALQKTLSAASIVSHSFPVLTQLDDVPARSVRLFGWIVGASGCVVRGSALRQRNAEGAGRLAPASCPVRLRSIPCPSVGEHSLVTLLCGWEGSPWYVLYRSVEGSQFGKEARCINGLQVTPLVNDSARIRFRYTPNGEKYASFRLKSTVPGGVKNILELKLEDEGSRTVPFDVLYSECGTCQVIKHVTAKNTTICMQYIPAEAFDKDLKHCHFIYDLECGHLPKYYISDRSCLSRFG</sequence>
<reference evidence="1 2" key="1">
    <citation type="journal article" date="2023" name="Arcadia Sci">
        <title>De novo assembly of a long-read Amblyomma americanum tick genome.</title>
        <authorList>
            <person name="Chou S."/>
            <person name="Poskanzer K.E."/>
            <person name="Rollins M."/>
            <person name="Thuy-Boun P.S."/>
        </authorList>
    </citation>
    <scope>NUCLEOTIDE SEQUENCE [LARGE SCALE GENOMIC DNA]</scope>
    <source>
        <strain evidence="1">F_SG_1</strain>
        <tissue evidence="1">Salivary glands</tissue>
    </source>
</reference>
<comment type="caution">
    <text evidence="1">The sequence shown here is derived from an EMBL/GenBank/DDBJ whole genome shotgun (WGS) entry which is preliminary data.</text>
</comment>
<dbReference type="EMBL" id="JARKHS020033589">
    <property type="protein sequence ID" value="KAK8758944.1"/>
    <property type="molecule type" value="Genomic_DNA"/>
</dbReference>
<dbReference type="GO" id="GO:0030682">
    <property type="term" value="P:symbiont-mediated perturbation of host defenses"/>
    <property type="evidence" value="ECO:0007669"/>
    <property type="project" value="InterPro"/>
</dbReference>
<dbReference type="Gene3D" id="2.40.128.20">
    <property type="match status" value="1"/>
</dbReference>
<dbReference type="SUPFAM" id="SSF50814">
    <property type="entry name" value="Lipocalins"/>
    <property type="match status" value="1"/>
</dbReference>
<evidence type="ECO:0000313" key="2">
    <source>
        <dbReference type="Proteomes" id="UP001321473"/>
    </source>
</evidence>
<dbReference type="InterPro" id="IPR002970">
    <property type="entry name" value="Tick_his-bd"/>
</dbReference>
<evidence type="ECO:0008006" key="3">
    <source>
        <dbReference type="Google" id="ProtNLM"/>
    </source>
</evidence>
<name>A0AAQ4D904_AMBAM</name>
<accession>A0AAQ4D904</accession>
<keyword evidence="2" id="KW-1185">Reference proteome</keyword>
<proteinExistence type="predicted"/>
<dbReference type="Pfam" id="PF02098">
    <property type="entry name" value="His_binding"/>
    <property type="match status" value="1"/>
</dbReference>
<evidence type="ECO:0000313" key="1">
    <source>
        <dbReference type="EMBL" id="KAK8758944.1"/>
    </source>
</evidence>
<dbReference type="InterPro" id="IPR012674">
    <property type="entry name" value="Calycin"/>
</dbReference>
<protein>
    <recommendedName>
        <fullName evidence="3">Lipocalin</fullName>
    </recommendedName>
</protein>
<gene>
    <name evidence="1" type="ORF">V5799_003423</name>
</gene>